<organism evidence="2 3">
    <name type="scientific">Helicobacter pylori (strain B8)</name>
    <dbReference type="NCBI Taxonomy" id="693745"/>
    <lineage>
        <taxon>Bacteria</taxon>
        <taxon>Pseudomonadati</taxon>
        <taxon>Campylobacterota</taxon>
        <taxon>Epsilonproteobacteria</taxon>
        <taxon>Campylobacterales</taxon>
        <taxon>Helicobacteraceae</taxon>
        <taxon>Helicobacter</taxon>
    </lineage>
</organism>
<evidence type="ECO:0000256" key="1">
    <source>
        <dbReference type="SAM" id="MobiDB-lite"/>
    </source>
</evidence>
<evidence type="ECO:0000313" key="2">
    <source>
        <dbReference type="EMBL" id="CBI65795.1"/>
    </source>
</evidence>
<gene>
    <name evidence="2" type="ordered locus">HPB8_238</name>
</gene>
<dbReference type="Proteomes" id="UP000007091">
    <property type="component" value="Chromosome"/>
</dbReference>
<dbReference type="KEGG" id="hpl:HPB8_238"/>
<accession>D7FC88</accession>
<name>D7FC88_HELP3</name>
<dbReference type="AlphaFoldDB" id="D7FC88"/>
<evidence type="ECO:0000313" key="3">
    <source>
        <dbReference type="Proteomes" id="UP000007091"/>
    </source>
</evidence>
<dbReference type="EMBL" id="FN598874">
    <property type="protein sequence ID" value="CBI65795.1"/>
    <property type="molecule type" value="Genomic_DNA"/>
</dbReference>
<feature type="compositionally biased region" description="Basic and acidic residues" evidence="1">
    <location>
        <begin position="26"/>
        <end position="40"/>
    </location>
</feature>
<dbReference type="HOGENOM" id="CLU_3153571_0_0_7"/>
<proteinExistence type="predicted"/>
<reference evidence="2 3" key="1">
    <citation type="journal article" date="2010" name="BMC Genomics">
        <title>Sequencing, annotation, and comparative genome analysis of the gerbil-adapted Helicobacter pylori strain B8.</title>
        <authorList>
            <person name="Farnbacher M."/>
            <person name="Jahns T."/>
            <person name="Willrodt D."/>
            <person name="Daniel R."/>
            <person name="Haas R."/>
            <person name="Goesmann A."/>
            <person name="Kurtz S."/>
            <person name="Rieder G."/>
        </authorList>
    </citation>
    <scope>NUCLEOTIDE SEQUENCE [LARGE SCALE GENOMIC DNA]</scope>
    <source>
        <strain evidence="2 3">B8</strain>
    </source>
</reference>
<protein>
    <submittedName>
        <fullName evidence="2">Uncharacterized protein</fullName>
    </submittedName>
</protein>
<feature type="region of interest" description="Disordered" evidence="1">
    <location>
        <begin position="1"/>
        <end position="48"/>
    </location>
</feature>
<sequence>MLVIKNTKKDFSSNPPKKLKIKKRVEKSVKNQQKEKDQTPQKKNLKKL</sequence>